<reference evidence="2 3" key="1">
    <citation type="submission" date="2013-09" db="EMBL/GenBank/DDBJ databases">
        <title>Genome sequencing of Arenimonas oryziterrae.</title>
        <authorList>
            <person name="Chen F."/>
            <person name="Wang G."/>
        </authorList>
    </citation>
    <scope>NUCLEOTIDE SEQUENCE [LARGE SCALE GENOMIC DNA]</scope>
    <source>
        <strain evidence="2 3">YC6267</strain>
    </source>
</reference>
<protein>
    <recommendedName>
        <fullName evidence="4">Beta-barrel assembly machine subunit BamC</fullName>
    </recommendedName>
</protein>
<name>A0A091APU8_9GAMM</name>
<accession>A0A091APU8</accession>
<evidence type="ECO:0000313" key="2">
    <source>
        <dbReference type="EMBL" id="KFN41172.1"/>
    </source>
</evidence>
<dbReference type="EMBL" id="AVCI01000045">
    <property type="protein sequence ID" value="KFN41172.1"/>
    <property type="molecule type" value="Genomic_DNA"/>
</dbReference>
<evidence type="ECO:0008006" key="4">
    <source>
        <dbReference type="Google" id="ProtNLM"/>
    </source>
</evidence>
<dbReference type="eggNOG" id="COG3317">
    <property type="taxonomic scope" value="Bacteria"/>
</dbReference>
<feature type="transmembrane region" description="Helical" evidence="1">
    <location>
        <begin position="37"/>
        <end position="55"/>
    </location>
</feature>
<gene>
    <name evidence="2" type="ORF">N789_04610</name>
</gene>
<comment type="caution">
    <text evidence="2">The sequence shown here is derived from an EMBL/GenBank/DDBJ whole genome shotgun (WGS) entry which is preliminary data.</text>
</comment>
<dbReference type="AlphaFoldDB" id="A0A091APU8"/>
<keyword evidence="1" id="KW-0472">Membrane</keyword>
<proteinExistence type="predicted"/>
<sequence>MTNFADWSTVYSIRGLAARLIPQEQLMISVRRYTRPVLVAFVALAMISATGCGWLKSRSNKNSYATSVENRPLEVPPDLDVPDTSGATALPAASLLGGPHSPANTGGFLVDGDTKAVWGRVGSALEGIDGATITGRAEAITSYDVSYREVNFLIRVEASGGQSRVSAISADGLPMTSGPAAELLTQVRGKL</sequence>
<dbReference type="Proteomes" id="UP000029385">
    <property type="component" value="Unassembled WGS sequence"/>
</dbReference>
<keyword evidence="1" id="KW-0812">Transmembrane</keyword>
<keyword evidence="1" id="KW-1133">Transmembrane helix</keyword>
<dbReference type="STRING" id="1121015.GCA_000420545_00195"/>
<evidence type="ECO:0000256" key="1">
    <source>
        <dbReference type="SAM" id="Phobius"/>
    </source>
</evidence>
<organism evidence="2 3">
    <name type="scientific">Arenimonas oryziterrae DSM 21050 = YC6267</name>
    <dbReference type="NCBI Taxonomy" id="1121015"/>
    <lineage>
        <taxon>Bacteria</taxon>
        <taxon>Pseudomonadati</taxon>
        <taxon>Pseudomonadota</taxon>
        <taxon>Gammaproteobacteria</taxon>
        <taxon>Lysobacterales</taxon>
        <taxon>Lysobacteraceae</taxon>
        <taxon>Arenimonas</taxon>
    </lineage>
</organism>
<evidence type="ECO:0000313" key="3">
    <source>
        <dbReference type="Proteomes" id="UP000029385"/>
    </source>
</evidence>
<dbReference type="PATRIC" id="fig|1121015.4.peg.2605"/>
<keyword evidence="3" id="KW-1185">Reference proteome</keyword>